<dbReference type="SUPFAM" id="SSF110221">
    <property type="entry name" value="AbfB domain"/>
    <property type="match status" value="1"/>
</dbReference>
<dbReference type="GO" id="GO:0046373">
    <property type="term" value="P:L-arabinose metabolic process"/>
    <property type="evidence" value="ECO:0007669"/>
    <property type="project" value="InterPro"/>
</dbReference>
<sequence length="300" mass="31309">MSPEDGSRPDLRVGGWIPPIQYFAPIEPRRPPAATEIPAALAAAPPGRRRRLPPPTRARTVLAGAAVLSALVAAGLALAPGEREGRGAPSFVLLPTGPVVPALPEPSTTGPAPSASRSAGIATSDLSQPLLPPGGPATEPARHRPSASPSPSRAALPLVGAEVGLEPAGEPGRRVRHRDFRARIDAVGPNSSALDQADSRFTVRAGRAHGSCFSFESGNYPGYFLRHRNYALRLERADGSGLFDADSTFCAVPVAAGFVLRSHNYPDRFLTESDSLLLLTRTSAAGAKAFVTRSPFGDLS</sequence>
<feature type="domain" description="Alpha-L-arabinofuranosidase B arabinose-binding" evidence="2">
    <location>
        <begin position="168"/>
        <end position="284"/>
    </location>
</feature>
<gene>
    <name evidence="3" type="ORF">BJ971_004275</name>
</gene>
<feature type="compositionally biased region" description="Polar residues" evidence="1">
    <location>
        <begin position="106"/>
        <end position="117"/>
    </location>
</feature>
<feature type="region of interest" description="Disordered" evidence="1">
    <location>
        <begin position="102"/>
        <end position="154"/>
    </location>
</feature>
<proteinExistence type="predicted"/>
<dbReference type="InterPro" id="IPR007934">
    <property type="entry name" value="AbfB_ABD"/>
</dbReference>
<dbReference type="CDD" id="cd23399">
    <property type="entry name" value="beta-trefoil_ABD_ABFB"/>
    <property type="match status" value="1"/>
</dbReference>
<evidence type="ECO:0000313" key="4">
    <source>
        <dbReference type="Proteomes" id="UP000578112"/>
    </source>
</evidence>
<name>A0A7W7HZM1_9ACTN</name>
<organism evidence="3 4">
    <name type="scientific">Actinoplanes digitatis</name>
    <dbReference type="NCBI Taxonomy" id="1868"/>
    <lineage>
        <taxon>Bacteria</taxon>
        <taxon>Bacillati</taxon>
        <taxon>Actinomycetota</taxon>
        <taxon>Actinomycetes</taxon>
        <taxon>Micromonosporales</taxon>
        <taxon>Micromonosporaceae</taxon>
        <taxon>Actinoplanes</taxon>
    </lineage>
</organism>
<dbReference type="AlphaFoldDB" id="A0A7W7HZM1"/>
<dbReference type="Proteomes" id="UP000578112">
    <property type="component" value="Unassembled WGS sequence"/>
</dbReference>
<reference evidence="3 4" key="1">
    <citation type="submission" date="2020-08" db="EMBL/GenBank/DDBJ databases">
        <title>Sequencing the genomes of 1000 actinobacteria strains.</title>
        <authorList>
            <person name="Klenk H.-P."/>
        </authorList>
    </citation>
    <scope>NUCLEOTIDE SEQUENCE [LARGE SCALE GENOMIC DNA]</scope>
    <source>
        <strain evidence="3 4">DSM 43149</strain>
    </source>
</reference>
<evidence type="ECO:0000313" key="3">
    <source>
        <dbReference type="EMBL" id="MBB4763719.1"/>
    </source>
</evidence>
<dbReference type="Gene3D" id="2.80.10.50">
    <property type="match status" value="1"/>
</dbReference>
<comment type="caution">
    <text evidence="3">The sequence shown here is derived from an EMBL/GenBank/DDBJ whole genome shotgun (WGS) entry which is preliminary data.</text>
</comment>
<evidence type="ECO:0000256" key="1">
    <source>
        <dbReference type="SAM" id="MobiDB-lite"/>
    </source>
</evidence>
<dbReference type="InterPro" id="IPR036195">
    <property type="entry name" value="AbfB_ABD_sf"/>
</dbReference>
<protein>
    <recommendedName>
        <fullName evidence="2">Alpha-L-arabinofuranosidase B arabinose-binding domain-containing protein</fullName>
    </recommendedName>
</protein>
<dbReference type="RefSeq" id="WP_184994989.1">
    <property type="nucleotide sequence ID" value="NZ_BOMK01000020.1"/>
</dbReference>
<keyword evidence="4" id="KW-1185">Reference proteome</keyword>
<evidence type="ECO:0000259" key="2">
    <source>
        <dbReference type="Pfam" id="PF05270"/>
    </source>
</evidence>
<dbReference type="GO" id="GO:0046556">
    <property type="term" value="F:alpha-L-arabinofuranosidase activity"/>
    <property type="evidence" value="ECO:0007669"/>
    <property type="project" value="InterPro"/>
</dbReference>
<accession>A0A7W7HZM1</accession>
<dbReference type="Pfam" id="PF05270">
    <property type="entry name" value="AbfB"/>
    <property type="match status" value="1"/>
</dbReference>
<dbReference type="EMBL" id="JACHNH010000001">
    <property type="protein sequence ID" value="MBB4763719.1"/>
    <property type="molecule type" value="Genomic_DNA"/>
</dbReference>